<feature type="domain" description="Glutamine amidotransferase" evidence="1">
    <location>
        <begin position="43"/>
        <end position="188"/>
    </location>
</feature>
<reference evidence="2 3" key="1">
    <citation type="submission" date="2016-08" db="EMBL/GenBank/DDBJ databases">
        <authorList>
            <person name="Seilhamer J.J."/>
        </authorList>
    </citation>
    <scope>NUCLEOTIDE SEQUENCE [LARGE SCALE GENOMIC DNA]</scope>
    <source>
        <strain evidence="2 3">PH27A</strain>
    </source>
</reference>
<evidence type="ECO:0000313" key="2">
    <source>
        <dbReference type="EMBL" id="ODC04738.1"/>
    </source>
</evidence>
<dbReference type="InterPro" id="IPR029062">
    <property type="entry name" value="Class_I_gatase-like"/>
</dbReference>
<dbReference type="PANTHER" id="PTHR42695:SF5">
    <property type="entry name" value="GLUTAMINE AMIDOTRANSFERASE YLR126C-RELATED"/>
    <property type="match status" value="1"/>
</dbReference>
<comment type="caution">
    <text evidence="2">The sequence shown here is derived from an EMBL/GenBank/DDBJ whole genome shotgun (WGS) entry which is preliminary data.</text>
</comment>
<gene>
    <name evidence="2" type="ORF">BFW38_15580</name>
</gene>
<dbReference type="Proteomes" id="UP000094291">
    <property type="component" value="Unassembled WGS sequence"/>
</dbReference>
<dbReference type="CDD" id="cd01741">
    <property type="entry name" value="GATase1_1"/>
    <property type="match status" value="1"/>
</dbReference>
<dbReference type="OrthoDB" id="9813383at2"/>
<dbReference type="EMBL" id="MDTQ01000001">
    <property type="protein sequence ID" value="ODC04738.1"/>
    <property type="molecule type" value="Genomic_DNA"/>
</dbReference>
<dbReference type="InterPro" id="IPR044992">
    <property type="entry name" value="ChyE-like"/>
</dbReference>
<dbReference type="RefSeq" id="WP_068999722.1">
    <property type="nucleotide sequence ID" value="NZ_MDTQ01000001.1"/>
</dbReference>
<organism evidence="2 3">
    <name type="scientific">Terasakiispira papahanaumokuakeensis</name>
    <dbReference type="NCBI Taxonomy" id="197479"/>
    <lineage>
        <taxon>Bacteria</taxon>
        <taxon>Pseudomonadati</taxon>
        <taxon>Pseudomonadota</taxon>
        <taxon>Gammaproteobacteria</taxon>
        <taxon>Oceanospirillales</taxon>
        <taxon>Terasakiispira</taxon>
    </lineage>
</organism>
<evidence type="ECO:0000259" key="1">
    <source>
        <dbReference type="Pfam" id="PF00117"/>
    </source>
</evidence>
<dbReference type="Gene3D" id="3.40.50.880">
    <property type="match status" value="1"/>
</dbReference>
<evidence type="ECO:0000313" key="3">
    <source>
        <dbReference type="Proteomes" id="UP000094291"/>
    </source>
</evidence>
<sequence>MHIYFLQHSAHDGPARFADWLTSQGHSHNTRQLWAGEPLPDPKEFDALILLSGPMHVHDIDDYPWLKQEKRLIHKLKAGRKPLLGIGLGAQLIAEAFGATISPNPQSQCGWIDIHTTPNDAHELPTHFRALNWHPDQFSLPDNAEPLAYLQPSTVTTAAQPPQGFSLDKGRILGIQFHVESTLNSTQQMLDSNDPRWHLQRETLHYEEIMDSPDQFTHLAAVLDRLLLNWLTPSLPF</sequence>
<dbReference type="InterPro" id="IPR017926">
    <property type="entry name" value="GATASE"/>
</dbReference>
<dbReference type="AlphaFoldDB" id="A0A1E2VCI4"/>
<dbReference type="STRING" id="197479.BFW38_15580"/>
<name>A0A1E2VCI4_9GAMM</name>
<keyword evidence="3" id="KW-1185">Reference proteome</keyword>
<dbReference type="SUPFAM" id="SSF52317">
    <property type="entry name" value="Class I glutamine amidotransferase-like"/>
    <property type="match status" value="1"/>
</dbReference>
<protein>
    <recommendedName>
        <fullName evidence="1">Glutamine amidotransferase domain-containing protein</fullName>
    </recommendedName>
</protein>
<dbReference type="Pfam" id="PF00117">
    <property type="entry name" value="GATase"/>
    <property type="match status" value="1"/>
</dbReference>
<dbReference type="GO" id="GO:0005829">
    <property type="term" value="C:cytosol"/>
    <property type="evidence" value="ECO:0007669"/>
    <property type="project" value="TreeGrafter"/>
</dbReference>
<dbReference type="PANTHER" id="PTHR42695">
    <property type="entry name" value="GLUTAMINE AMIDOTRANSFERASE YLR126C-RELATED"/>
    <property type="match status" value="1"/>
</dbReference>
<proteinExistence type="predicted"/>
<accession>A0A1E2VCI4</accession>
<dbReference type="PROSITE" id="PS51273">
    <property type="entry name" value="GATASE_TYPE_1"/>
    <property type="match status" value="1"/>
</dbReference>